<dbReference type="PANTHER" id="PTHR21235">
    <property type="entry name" value="IMIDAZOLE GLYCEROL PHOSPHATE SYNTHASE SUBUNIT HISF/H IGP SYNTHASE SUBUNIT HISF/H"/>
    <property type="match status" value="1"/>
</dbReference>
<sequence length="254" mass="27360">MLAKRIIPCLDVDNGRVVKGKKFQNIQDVADPVELAKRYNNEGADELVFYDITASNEQRGIFLDVVEKVAKEIAIPFMVGGGIRTTKDIHQVLRSGADKVSINSAAVQRPDLIFESAQKFGSQCTVLSIDAKEVASGKWNVFINGGRKDTGMDAIEWAKKGEAYGVGEIVVNAMDADGEKNGYNLPLTTAIATAVNIPVIASGGAGNIEHFSEVLSQGIDAALAASVFHYGEIKIPALKTSLNEQEIPVRRNTK</sequence>
<dbReference type="Proteomes" id="UP001275436">
    <property type="component" value="Unassembled WGS sequence"/>
</dbReference>
<comment type="subcellular location">
    <subcellularLocation>
        <location evidence="9">Cytoplasm</location>
    </subcellularLocation>
</comment>
<keyword evidence="12" id="KW-1185">Reference proteome</keyword>
<comment type="function">
    <text evidence="7 9">IGPS catalyzes the conversion of PRFAR and glutamine to IGP, AICAR and glutamate. The HisF subunit catalyzes the cyclization activity that produces IGP and AICAR from PRFAR using the ammonia provided by the HisH subunit.</text>
</comment>
<dbReference type="SUPFAM" id="SSF51366">
    <property type="entry name" value="Ribulose-phoshate binding barrel"/>
    <property type="match status" value="1"/>
</dbReference>
<dbReference type="InterPro" id="IPR006062">
    <property type="entry name" value="His_biosynth"/>
</dbReference>
<dbReference type="CDD" id="cd04731">
    <property type="entry name" value="HisF"/>
    <property type="match status" value="1"/>
</dbReference>
<dbReference type="EC" id="4.3.2.10" evidence="9"/>
<organism evidence="11 12">
    <name type="scientific">Oceanobacillus kimchii</name>
    <dbReference type="NCBI Taxonomy" id="746691"/>
    <lineage>
        <taxon>Bacteria</taxon>
        <taxon>Bacillati</taxon>
        <taxon>Bacillota</taxon>
        <taxon>Bacilli</taxon>
        <taxon>Bacillales</taxon>
        <taxon>Bacillaceae</taxon>
        <taxon>Oceanobacillus</taxon>
    </lineage>
</organism>
<dbReference type="InterPro" id="IPR050064">
    <property type="entry name" value="IGPS_HisA/HisF"/>
</dbReference>
<dbReference type="Gene3D" id="3.20.20.70">
    <property type="entry name" value="Aldolase class I"/>
    <property type="match status" value="1"/>
</dbReference>
<keyword evidence="4 9" id="KW-0028">Amino-acid biosynthesis</keyword>
<dbReference type="EMBL" id="BSKO01000001">
    <property type="protein sequence ID" value="GLO64878.1"/>
    <property type="molecule type" value="Genomic_DNA"/>
</dbReference>
<gene>
    <name evidence="9 11" type="primary">hisF</name>
    <name evidence="11" type="ORF">MACH08_06620</name>
</gene>
<evidence type="ECO:0000313" key="11">
    <source>
        <dbReference type="EMBL" id="GLO64878.1"/>
    </source>
</evidence>
<evidence type="ECO:0000256" key="1">
    <source>
        <dbReference type="ARBA" id="ARBA00005091"/>
    </source>
</evidence>
<evidence type="ECO:0000256" key="7">
    <source>
        <dbReference type="ARBA" id="ARBA00025475"/>
    </source>
</evidence>
<dbReference type="InterPro" id="IPR004651">
    <property type="entry name" value="HisF"/>
</dbReference>
<dbReference type="InterPro" id="IPR013785">
    <property type="entry name" value="Aldolase_TIM"/>
</dbReference>
<evidence type="ECO:0000313" key="12">
    <source>
        <dbReference type="Proteomes" id="UP001275436"/>
    </source>
</evidence>
<evidence type="ECO:0000256" key="4">
    <source>
        <dbReference type="ARBA" id="ARBA00022605"/>
    </source>
</evidence>
<comment type="pathway">
    <text evidence="1 9">Amino-acid biosynthesis; L-histidine biosynthesis; L-histidine from 5-phospho-alpha-D-ribose 1-diphosphate: step 5/9.</text>
</comment>
<dbReference type="InterPro" id="IPR011060">
    <property type="entry name" value="RibuloseP-bd_barrel"/>
</dbReference>
<dbReference type="HAMAP" id="MF_01013">
    <property type="entry name" value="HisF"/>
    <property type="match status" value="1"/>
</dbReference>
<evidence type="ECO:0000256" key="10">
    <source>
        <dbReference type="RuleBase" id="RU003657"/>
    </source>
</evidence>
<keyword evidence="5 9" id="KW-0368">Histidine biosynthesis</keyword>
<evidence type="ECO:0000256" key="5">
    <source>
        <dbReference type="ARBA" id="ARBA00023102"/>
    </source>
</evidence>
<comment type="caution">
    <text evidence="11">The sequence shown here is derived from an EMBL/GenBank/DDBJ whole genome shotgun (WGS) entry which is preliminary data.</text>
</comment>
<keyword evidence="6 9" id="KW-0456">Lyase</keyword>
<dbReference type="PANTHER" id="PTHR21235:SF2">
    <property type="entry name" value="IMIDAZOLE GLYCEROL PHOSPHATE SYNTHASE HISHF"/>
    <property type="match status" value="1"/>
</dbReference>
<name>A0ABQ5TDQ3_9BACI</name>
<accession>A0ABQ5TDQ3</accession>
<comment type="catalytic activity">
    <reaction evidence="8 9">
        <text>5-[(5-phospho-1-deoxy-D-ribulos-1-ylimino)methylamino]-1-(5-phospho-beta-D-ribosyl)imidazole-4-carboxamide + L-glutamine = D-erythro-1-(imidazol-4-yl)glycerol 3-phosphate + 5-amino-1-(5-phospho-beta-D-ribosyl)imidazole-4-carboxamide + L-glutamate + H(+)</text>
        <dbReference type="Rhea" id="RHEA:24793"/>
        <dbReference type="ChEBI" id="CHEBI:15378"/>
        <dbReference type="ChEBI" id="CHEBI:29985"/>
        <dbReference type="ChEBI" id="CHEBI:58278"/>
        <dbReference type="ChEBI" id="CHEBI:58359"/>
        <dbReference type="ChEBI" id="CHEBI:58475"/>
        <dbReference type="ChEBI" id="CHEBI:58525"/>
        <dbReference type="EC" id="4.3.2.10"/>
    </reaction>
</comment>
<comment type="subunit">
    <text evidence="3 9">Heterodimer of HisH and HisF.</text>
</comment>
<dbReference type="Pfam" id="PF00977">
    <property type="entry name" value="His_biosynth"/>
    <property type="match status" value="1"/>
</dbReference>
<evidence type="ECO:0000256" key="3">
    <source>
        <dbReference type="ARBA" id="ARBA00011152"/>
    </source>
</evidence>
<dbReference type="RefSeq" id="WP_077596656.1">
    <property type="nucleotide sequence ID" value="NZ_BSKO01000001.1"/>
</dbReference>
<evidence type="ECO:0000256" key="8">
    <source>
        <dbReference type="ARBA" id="ARBA00047838"/>
    </source>
</evidence>
<reference evidence="11 12" key="1">
    <citation type="submission" date="2023-02" db="EMBL/GenBank/DDBJ databases">
        <title>Oceanobacillus kimchii IFOP_LL358 isolated form Alexandrium catenella lab strain.</title>
        <authorList>
            <person name="Gajardo G."/>
            <person name="Ueki S."/>
            <person name="Maruyama F."/>
        </authorList>
    </citation>
    <scope>NUCLEOTIDE SEQUENCE [LARGE SCALE GENOMIC DNA]</scope>
    <source>
        <strain evidence="11 12">IFOP_LL358</strain>
    </source>
</reference>
<protein>
    <recommendedName>
        <fullName evidence="9">Imidazole glycerol phosphate synthase subunit HisF</fullName>
        <ecNumber evidence="9">4.3.2.10</ecNumber>
    </recommendedName>
    <alternativeName>
        <fullName evidence="9">IGP synthase cyclase subunit</fullName>
    </alternativeName>
    <alternativeName>
        <fullName evidence="9">IGP synthase subunit HisF</fullName>
    </alternativeName>
    <alternativeName>
        <fullName evidence="9">ImGP synthase subunit HisF</fullName>
        <shortName evidence="9">IGPS subunit HisF</shortName>
    </alternativeName>
</protein>
<keyword evidence="9" id="KW-0963">Cytoplasm</keyword>
<comment type="similarity">
    <text evidence="2 9 10">Belongs to the HisA/HisF family.</text>
</comment>
<evidence type="ECO:0000256" key="2">
    <source>
        <dbReference type="ARBA" id="ARBA00009667"/>
    </source>
</evidence>
<feature type="active site" evidence="9">
    <location>
        <position position="11"/>
    </location>
</feature>
<dbReference type="NCBIfam" id="TIGR00735">
    <property type="entry name" value="hisF"/>
    <property type="match status" value="1"/>
</dbReference>
<evidence type="ECO:0000256" key="9">
    <source>
        <dbReference type="HAMAP-Rule" id="MF_01013"/>
    </source>
</evidence>
<proteinExistence type="inferred from homology"/>
<evidence type="ECO:0000256" key="6">
    <source>
        <dbReference type="ARBA" id="ARBA00023239"/>
    </source>
</evidence>
<feature type="active site" evidence="9">
    <location>
        <position position="130"/>
    </location>
</feature>